<protein>
    <recommendedName>
        <fullName evidence="1">type I protein arginine methyltransferase</fullName>
        <ecNumber evidence="1">2.1.1.319</ecNumber>
    </recommendedName>
</protein>
<dbReference type="PANTHER" id="PTHR11006:SF122">
    <property type="entry name" value="ARGININE METHYLTRANSFERASE 8"/>
    <property type="match status" value="1"/>
</dbReference>
<evidence type="ECO:0000256" key="1">
    <source>
        <dbReference type="ARBA" id="ARBA00011925"/>
    </source>
</evidence>
<dbReference type="InterPro" id="IPR004087">
    <property type="entry name" value="KH_dom"/>
</dbReference>
<keyword evidence="6" id="KW-0694">RNA-binding</keyword>
<gene>
    <name evidence="10" type="ORF">TSIB3V08_LOCUS4126</name>
</gene>
<feature type="region of interest" description="Disordered" evidence="8">
    <location>
        <begin position="403"/>
        <end position="443"/>
    </location>
</feature>
<dbReference type="CDD" id="cd02440">
    <property type="entry name" value="AdoMet_MTases"/>
    <property type="match status" value="1"/>
</dbReference>
<evidence type="ECO:0000256" key="4">
    <source>
        <dbReference type="ARBA" id="ARBA00022691"/>
    </source>
</evidence>
<evidence type="ECO:0000259" key="9">
    <source>
        <dbReference type="SMART" id="SM00322"/>
    </source>
</evidence>
<dbReference type="Gene3D" id="3.30.1370.10">
    <property type="entry name" value="K Homology domain, type 1"/>
    <property type="match status" value="2"/>
</dbReference>
<proteinExistence type="predicted"/>
<dbReference type="PROSITE" id="PS50084">
    <property type="entry name" value="KH_TYPE_1"/>
    <property type="match status" value="2"/>
</dbReference>
<feature type="compositionally biased region" description="Gly residues" evidence="8">
    <location>
        <begin position="221"/>
        <end position="232"/>
    </location>
</feature>
<dbReference type="GO" id="GO:0032259">
    <property type="term" value="P:methylation"/>
    <property type="evidence" value="ECO:0007669"/>
    <property type="project" value="UniProtKB-KW"/>
</dbReference>
<dbReference type="PANTHER" id="PTHR11006">
    <property type="entry name" value="PROTEIN ARGININE N-METHYLTRANSFERASE"/>
    <property type="match status" value="1"/>
</dbReference>
<accession>A0A7R9AT77</accession>
<dbReference type="InterPro" id="IPR036612">
    <property type="entry name" value="KH_dom_type_1_sf"/>
</dbReference>
<dbReference type="PROSITE" id="PS51678">
    <property type="entry name" value="SAM_MT_PRMT"/>
    <property type="match status" value="1"/>
</dbReference>
<feature type="compositionally biased region" description="Gly residues" evidence="8">
    <location>
        <begin position="239"/>
        <end position="253"/>
    </location>
</feature>
<keyword evidence="4 7" id="KW-0949">S-adenosyl-L-methionine</keyword>
<dbReference type="SUPFAM" id="SSF53335">
    <property type="entry name" value="S-adenosyl-L-methionine-dependent methyltransferases"/>
    <property type="match status" value="1"/>
</dbReference>
<dbReference type="Pfam" id="PF13649">
    <property type="entry name" value="Methyltransf_25"/>
    <property type="match status" value="1"/>
</dbReference>
<dbReference type="EMBL" id="OC001446">
    <property type="protein sequence ID" value="CAD7259932.1"/>
    <property type="molecule type" value="Genomic_DNA"/>
</dbReference>
<evidence type="ECO:0000256" key="7">
    <source>
        <dbReference type="PROSITE-ProRule" id="PRU01015"/>
    </source>
</evidence>
<keyword evidence="2 7" id="KW-0489">Methyltransferase</keyword>
<dbReference type="EC" id="2.1.1.319" evidence="1"/>
<feature type="region of interest" description="Disordered" evidence="8">
    <location>
        <begin position="216"/>
        <end position="270"/>
    </location>
</feature>
<dbReference type="SMART" id="SM00322">
    <property type="entry name" value="KH"/>
    <property type="match status" value="2"/>
</dbReference>
<dbReference type="Gene3D" id="3.40.50.150">
    <property type="entry name" value="Vaccinia Virus protein VP39"/>
    <property type="match status" value="1"/>
</dbReference>
<dbReference type="Pfam" id="PF22528">
    <property type="entry name" value="PRMT_C"/>
    <property type="match status" value="1"/>
</dbReference>
<evidence type="ECO:0000256" key="3">
    <source>
        <dbReference type="ARBA" id="ARBA00022679"/>
    </source>
</evidence>
<evidence type="ECO:0000256" key="5">
    <source>
        <dbReference type="ARBA" id="ARBA00049303"/>
    </source>
</evidence>
<feature type="domain" description="K Homology" evidence="9">
    <location>
        <begin position="329"/>
        <end position="399"/>
    </location>
</feature>
<evidence type="ECO:0000256" key="6">
    <source>
        <dbReference type="PROSITE-ProRule" id="PRU00117"/>
    </source>
</evidence>
<dbReference type="GO" id="GO:0035241">
    <property type="term" value="F:protein-arginine omega-N monomethyltransferase activity"/>
    <property type="evidence" value="ECO:0007669"/>
    <property type="project" value="TreeGrafter"/>
</dbReference>
<feature type="compositionally biased region" description="Low complexity" evidence="8">
    <location>
        <begin position="429"/>
        <end position="443"/>
    </location>
</feature>
<dbReference type="Gene3D" id="2.70.160.11">
    <property type="entry name" value="Hnrnp arginine n-methyltransferase1"/>
    <property type="match status" value="1"/>
</dbReference>
<sequence length="1065" mass="114596">MGMKRDADGDMGTPQKRSRPGGDTEVRLLIPSKTKLILLKQPLLSADICFQAAGSIIGKGGHNITKLRTEATTRQGSRSDDVDLRLLVHQSQAGCIIGKSGFKIKELRELKKAQCMWLLTGSRAGECVRSCSPGSIPRGDRHWVKTGARIKIFSNCCPQSTDRVCQISGRPSTCVDSIKEIVELIKTSPVKGTNNPYDPHNYDDFFAQEYGGFGDQDKGGRGGPGGMRGGMGGPPPPMGGRGGRFGGGGGMGPGPGPRAPPRGMGGPPQGGMGPRGVGGGGGFGGGRGGFGGSRGNAPNGMMSNSPMLGGVGGPGPMLGAVGAPSGGGAKDSTQVTIPKDLAGAIIGKGGARIRKIRSDSGAGITIDEPLQGSNDRIITITGSSNQIQMAQYLLQQSALTREDEDKNDFQGNSFGGRGGRRTSFVVGMSSGPSSISSSPSSSLDSCCSLILSASSREPRTVMSSSAAIYSSYVQSGANLCHVFSLHGRVKVRGANEGAFDGPGRSFMQGPTCGSVERPGWELASTGGGSFGSSTLAVNSEKCRLRDAMPLRNLRLCNLLLIHFLNDLILLYERQEGPPFTHFVKIIIQSSESDALDYLTTKAARFGGPSTKASLSQLTILLLMRLGFESWLRLGMGKVEFRGRESAFAWRKSGKPLHVKTAPSSPERDSNLDLPALGSLAQHETTKLATPPSCTEDLGDEDPQPPLSNNVKGICQRKYLKMVAYRKVHRLMLDDNARTQAYKQAILSQVNYFSDKVVLDVGAGTGILSLFCAQAGAKKVYAVEASRLSSLAERIVETNNFSHIIKVINNTVENVSLPEDEKVDVIVSEWMGFYLLHEGMLDSVLTARDKFLKPDGKLFPDIVSLYSAPCSLPKFYDHWEEFHGLDLSSLGDEERRLKGSQPDITEVNKDDLLASHQLVCELDLYKMSSKDLDSISSRQVFSVSQEGRYQGVCLWFDCSFPSIDLDATRVVLSTSPHCQQTHWKQTVLVLPEEMYVTEGDPLAWELILERGGDDWRHYNIQCTLLDPEEEKHPVPCGCVLPKCCLIREIIDKHTQTLDSSHLGSQE</sequence>
<dbReference type="InterPro" id="IPR055135">
    <property type="entry name" value="PRMT_dom"/>
</dbReference>
<evidence type="ECO:0000313" key="10">
    <source>
        <dbReference type="EMBL" id="CAD7259932.1"/>
    </source>
</evidence>
<dbReference type="CDD" id="cd22434">
    <property type="entry name" value="KH-I_HNRNPK_rpt3"/>
    <property type="match status" value="1"/>
</dbReference>
<dbReference type="FunFam" id="3.40.50.150:FF:000003">
    <property type="entry name" value="Blast:Protein arginine N-methyltransferase 1"/>
    <property type="match status" value="1"/>
</dbReference>
<evidence type="ECO:0000256" key="8">
    <source>
        <dbReference type="SAM" id="MobiDB-lite"/>
    </source>
</evidence>
<feature type="domain" description="K Homology" evidence="9">
    <location>
        <begin position="80"/>
        <end position="186"/>
    </location>
</feature>
<organism evidence="10">
    <name type="scientific">Timema shepardi</name>
    <name type="common">Walking stick</name>
    <dbReference type="NCBI Taxonomy" id="629360"/>
    <lineage>
        <taxon>Eukaryota</taxon>
        <taxon>Metazoa</taxon>
        <taxon>Ecdysozoa</taxon>
        <taxon>Arthropoda</taxon>
        <taxon>Hexapoda</taxon>
        <taxon>Insecta</taxon>
        <taxon>Pterygota</taxon>
        <taxon>Neoptera</taxon>
        <taxon>Polyneoptera</taxon>
        <taxon>Phasmatodea</taxon>
        <taxon>Timematodea</taxon>
        <taxon>Timematoidea</taxon>
        <taxon>Timematidae</taxon>
        <taxon>Timema</taxon>
    </lineage>
</organism>
<dbReference type="GO" id="GO:0003723">
    <property type="term" value="F:RNA binding"/>
    <property type="evidence" value="ECO:0007669"/>
    <property type="project" value="UniProtKB-UniRule"/>
</dbReference>
<dbReference type="GO" id="GO:0005634">
    <property type="term" value="C:nucleus"/>
    <property type="evidence" value="ECO:0007669"/>
    <property type="project" value="TreeGrafter"/>
</dbReference>
<dbReference type="GO" id="GO:0035242">
    <property type="term" value="F:protein-arginine omega-N asymmetric methyltransferase activity"/>
    <property type="evidence" value="ECO:0007669"/>
    <property type="project" value="UniProtKB-EC"/>
</dbReference>
<reference evidence="10" key="1">
    <citation type="submission" date="2020-11" db="EMBL/GenBank/DDBJ databases">
        <authorList>
            <person name="Tran Van P."/>
        </authorList>
    </citation>
    <scope>NUCLEOTIDE SEQUENCE</scope>
</reference>
<dbReference type="SUPFAM" id="SSF54791">
    <property type="entry name" value="Eukaryotic type KH-domain (KH-domain type I)"/>
    <property type="match status" value="2"/>
</dbReference>
<dbReference type="GO" id="GO:0010468">
    <property type="term" value="P:regulation of gene expression"/>
    <property type="evidence" value="ECO:0007669"/>
    <property type="project" value="UniProtKB-ARBA"/>
</dbReference>
<dbReference type="InterPro" id="IPR025799">
    <property type="entry name" value="Arg_MeTrfase"/>
</dbReference>
<keyword evidence="3 7" id="KW-0808">Transferase</keyword>
<dbReference type="InterPro" id="IPR041698">
    <property type="entry name" value="Methyltransf_25"/>
</dbReference>
<dbReference type="AlphaFoldDB" id="A0A7R9AT77"/>
<feature type="region of interest" description="Disordered" evidence="8">
    <location>
        <begin position="1"/>
        <end position="24"/>
    </location>
</feature>
<comment type="catalytic activity">
    <reaction evidence="5">
        <text>L-arginyl-[protein] + S-adenosyl-L-methionine = N(omega)-methyl-L-arginyl-[protein] + S-adenosyl-L-homocysteine + H(+)</text>
        <dbReference type="Rhea" id="RHEA:48100"/>
        <dbReference type="Rhea" id="RHEA-COMP:10532"/>
        <dbReference type="Rhea" id="RHEA-COMP:11990"/>
        <dbReference type="ChEBI" id="CHEBI:15378"/>
        <dbReference type="ChEBI" id="CHEBI:29965"/>
        <dbReference type="ChEBI" id="CHEBI:57856"/>
        <dbReference type="ChEBI" id="CHEBI:59789"/>
        <dbReference type="ChEBI" id="CHEBI:65280"/>
    </reaction>
    <physiologicalReaction direction="left-to-right" evidence="5">
        <dbReference type="Rhea" id="RHEA:48101"/>
    </physiologicalReaction>
</comment>
<dbReference type="Pfam" id="PF00013">
    <property type="entry name" value="KH_1"/>
    <property type="match status" value="2"/>
</dbReference>
<dbReference type="InterPro" id="IPR004088">
    <property type="entry name" value="KH_dom_type_1"/>
</dbReference>
<dbReference type="InterPro" id="IPR029063">
    <property type="entry name" value="SAM-dependent_MTases_sf"/>
</dbReference>
<feature type="region of interest" description="Disordered" evidence="8">
    <location>
        <begin position="683"/>
        <end position="706"/>
    </location>
</feature>
<evidence type="ECO:0000256" key="2">
    <source>
        <dbReference type="ARBA" id="ARBA00022603"/>
    </source>
</evidence>
<name>A0A7R9AT77_TIMSH</name>
<dbReference type="CDD" id="cd22433">
    <property type="entry name" value="KH-I_HNRNPK_rpt2"/>
    <property type="match status" value="1"/>
</dbReference>
<dbReference type="GO" id="GO:0042054">
    <property type="term" value="F:histone methyltransferase activity"/>
    <property type="evidence" value="ECO:0007669"/>
    <property type="project" value="TreeGrafter"/>
</dbReference>